<keyword evidence="2" id="KW-1185">Reference proteome</keyword>
<protein>
    <submittedName>
        <fullName evidence="1">Nuclease domain-containing protein</fullName>
    </submittedName>
</protein>
<reference evidence="1 2" key="1">
    <citation type="submission" date="2024-03" db="EMBL/GenBank/DDBJ databases">
        <title>Complete Genome Sequence and Annotation of Ignatzschineria larvae DSM 13226.</title>
        <authorList>
            <person name="Cantrell E."/>
            <person name="Burcham Z.M."/>
        </authorList>
    </citation>
    <scope>NUCLEOTIDE SEQUENCE [LARGE SCALE GENOMIC DNA]</scope>
    <source>
        <strain evidence="1 2">DSM 13226</strain>
    </source>
</reference>
<dbReference type="Pfam" id="PF07102">
    <property type="entry name" value="YbcO"/>
    <property type="match status" value="1"/>
</dbReference>
<accession>A0ABZ3BX15</accession>
<gene>
    <name evidence="1" type="ORF">WMO13_06645</name>
</gene>
<evidence type="ECO:0000313" key="2">
    <source>
        <dbReference type="Proteomes" id="UP001449178"/>
    </source>
</evidence>
<dbReference type="InterPro" id="IPR010774">
    <property type="entry name" value="YbcO"/>
</dbReference>
<dbReference type="Gene3D" id="3.30.50.20">
    <property type="entry name" value="prophage-derive protein ybcO"/>
    <property type="match status" value="1"/>
</dbReference>
<dbReference type="EMBL" id="CP150637">
    <property type="protein sequence ID" value="WZW87059.1"/>
    <property type="molecule type" value="Genomic_DNA"/>
</dbReference>
<organism evidence="1 2">
    <name type="scientific">Ignatzschineria larvae DSM 13226</name>
    <dbReference type="NCBI Taxonomy" id="1111732"/>
    <lineage>
        <taxon>Bacteria</taxon>
        <taxon>Pseudomonadati</taxon>
        <taxon>Pseudomonadota</taxon>
        <taxon>Gammaproteobacteria</taxon>
        <taxon>Cardiobacteriales</taxon>
        <taxon>Ignatzschineriaceae</taxon>
        <taxon>Ignatzschineria</taxon>
    </lineage>
</organism>
<dbReference type="Proteomes" id="UP001449178">
    <property type="component" value="Chromosome"/>
</dbReference>
<sequence length="89" mass="9768">MNLRKLAKGQRCQVRIAGICNFNSETTVLAHLRMAGITGAGMKANDLLGAWCCSACHSATESNPKFRKEFLEGVARTQNELVKMGVVKW</sequence>
<dbReference type="RefSeq" id="WP_034855339.1">
    <property type="nucleotide sequence ID" value="NZ_AZOD01000009.1"/>
</dbReference>
<proteinExistence type="predicted"/>
<evidence type="ECO:0000313" key="1">
    <source>
        <dbReference type="EMBL" id="WZW87059.1"/>
    </source>
</evidence>
<name>A0ABZ3BX15_9GAMM</name>